<comment type="subcellular location">
    <subcellularLocation>
        <location evidence="5">Cytoplasm</location>
    </subcellularLocation>
</comment>
<organism evidence="7 8">
    <name type="scientific">Heyndrickxia coagulans</name>
    <name type="common">Weizmannia coagulans</name>
    <dbReference type="NCBI Taxonomy" id="1398"/>
    <lineage>
        <taxon>Bacteria</taxon>
        <taxon>Bacillati</taxon>
        <taxon>Bacillota</taxon>
        <taxon>Bacilli</taxon>
        <taxon>Bacillales</taxon>
        <taxon>Bacillaceae</taxon>
        <taxon>Heyndrickxia</taxon>
    </lineage>
</organism>
<dbReference type="GO" id="GO:0005524">
    <property type="term" value="F:ATP binding"/>
    <property type="evidence" value="ECO:0007669"/>
    <property type="project" value="UniProtKB-UniRule"/>
</dbReference>
<evidence type="ECO:0000256" key="1">
    <source>
        <dbReference type="ARBA" id="ARBA00009018"/>
    </source>
</evidence>
<keyword evidence="5 7" id="KW-0418">Kinase</keyword>
<dbReference type="Gene3D" id="3.40.50.300">
    <property type="entry name" value="P-loop containing nucleotide triphosphate hydrolases"/>
    <property type="match status" value="1"/>
</dbReference>
<keyword evidence="3 5" id="KW-0067">ATP-binding</keyword>
<feature type="binding site" evidence="5">
    <location>
        <begin position="12"/>
        <end position="17"/>
    </location>
    <ligand>
        <name>ATP</name>
        <dbReference type="ChEBI" id="CHEBI:30616"/>
    </ligand>
</feature>
<dbReference type="EC" id="2.7.1.24" evidence="5 6"/>
<evidence type="ECO:0000313" key="8">
    <source>
        <dbReference type="Proteomes" id="UP000075304"/>
    </source>
</evidence>
<dbReference type="NCBIfam" id="TIGR00152">
    <property type="entry name" value="dephospho-CoA kinase"/>
    <property type="match status" value="1"/>
</dbReference>
<evidence type="ECO:0000256" key="5">
    <source>
        <dbReference type="HAMAP-Rule" id="MF_00376"/>
    </source>
</evidence>
<dbReference type="SUPFAM" id="SSF52540">
    <property type="entry name" value="P-loop containing nucleoside triphosphate hydrolases"/>
    <property type="match status" value="1"/>
</dbReference>
<dbReference type="Pfam" id="PF01121">
    <property type="entry name" value="CoaE"/>
    <property type="match status" value="1"/>
</dbReference>
<accession>A0A150KHT1</accession>
<dbReference type="UniPathway" id="UPA00241">
    <property type="reaction ID" value="UER00356"/>
</dbReference>
<comment type="similarity">
    <text evidence="1 5">Belongs to the CoaE family.</text>
</comment>
<dbReference type="CDD" id="cd02022">
    <property type="entry name" value="DPCK"/>
    <property type="match status" value="1"/>
</dbReference>
<dbReference type="PANTHER" id="PTHR10695">
    <property type="entry name" value="DEPHOSPHO-COA KINASE-RELATED"/>
    <property type="match status" value="1"/>
</dbReference>
<proteinExistence type="inferred from homology"/>
<dbReference type="HAMAP" id="MF_00376">
    <property type="entry name" value="Dephospho_CoA_kinase"/>
    <property type="match status" value="1"/>
</dbReference>
<dbReference type="PATRIC" id="fig|1398.25.peg.1423"/>
<dbReference type="RefSeq" id="WP_061574345.1">
    <property type="nucleotide sequence ID" value="NZ_JAABON010000001.1"/>
</dbReference>
<comment type="caution">
    <text evidence="7">The sequence shown here is derived from an EMBL/GenBank/DDBJ whole genome shotgun (WGS) entry which is preliminary data.</text>
</comment>
<dbReference type="EMBL" id="LQYI01000018">
    <property type="protein sequence ID" value="KYC72601.1"/>
    <property type="molecule type" value="Genomic_DNA"/>
</dbReference>
<dbReference type="GO" id="GO:0005737">
    <property type="term" value="C:cytoplasm"/>
    <property type="evidence" value="ECO:0007669"/>
    <property type="project" value="UniProtKB-SubCell"/>
</dbReference>
<evidence type="ECO:0000313" key="7">
    <source>
        <dbReference type="EMBL" id="KYC72601.1"/>
    </source>
</evidence>
<gene>
    <name evidence="5" type="primary">coaE</name>
    <name evidence="7" type="ORF">B4099_2707</name>
</gene>
<keyword evidence="5 7" id="KW-0808">Transferase</keyword>
<dbReference type="FunFam" id="3.40.50.300:FF:000485">
    <property type="entry name" value="Dephospho-CoA kinase CAB5"/>
    <property type="match status" value="1"/>
</dbReference>
<evidence type="ECO:0000256" key="3">
    <source>
        <dbReference type="ARBA" id="ARBA00022840"/>
    </source>
</evidence>
<dbReference type="Proteomes" id="UP000075304">
    <property type="component" value="Unassembled WGS sequence"/>
</dbReference>
<dbReference type="GO" id="GO:0004140">
    <property type="term" value="F:dephospho-CoA kinase activity"/>
    <property type="evidence" value="ECO:0007669"/>
    <property type="project" value="UniProtKB-UniRule"/>
</dbReference>
<protein>
    <recommendedName>
        <fullName evidence="5 6">Dephospho-CoA kinase</fullName>
        <ecNumber evidence="5 6">2.7.1.24</ecNumber>
    </recommendedName>
    <alternativeName>
        <fullName evidence="5">Dephosphocoenzyme A kinase</fullName>
    </alternativeName>
</protein>
<evidence type="ECO:0000256" key="4">
    <source>
        <dbReference type="ARBA" id="ARBA00022993"/>
    </source>
</evidence>
<reference evidence="7 8" key="1">
    <citation type="submission" date="2016-01" db="EMBL/GenBank/DDBJ databases">
        <title>Genome Sequences of Twelve Sporeforming Bacillus Species Isolated from Foods.</title>
        <authorList>
            <person name="Berendsen E.M."/>
            <person name="Wells-Bennik M.H."/>
            <person name="Krawcyk A.O."/>
            <person name="De Jong A."/>
            <person name="Holsappel S."/>
            <person name="Eijlander R.T."/>
            <person name="Kuipers O.P."/>
        </authorList>
    </citation>
    <scope>NUCLEOTIDE SEQUENCE [LARGE SCALE GENOMIC DNA]</scope>
    <source>
        <strain evidence="7 8">B4099</strain>
    </source>
</reference>
<dbReference type="InterPro" id="IPR027417">
    <property type="entry name" value="P-loop_NTPase"/>
</dbReference>
<keyword evidence="2 5" id="KW-0547">Nucleotide-binding</keyword>
<sequence length="200" mass="22340">MAKIIGLTGGIASGKSTVSKMLKAKGFTIVDADIAARKVVEPGEPAYEQIIEAFGKGILLEDLTIDRKKLGALIFADEALRMKLNSIVHPAVRAWMTREKDRAIENGEKTVFLDIPLLFESRLTYMVERTILVYVDEETQLKRLMARNGLSEKEAQMRIRAQMPLSEKKALADAVIDNNGSPEETKQQLEKIVSDWQLVP</sequence>
<dbReference type="InterPro" id="IPR001977">
    <property type="entry name" value="Depp_CoAkinase"/>
</dbReference>
<comment type="pathway">
    <text evidence="5">Cofactor biosynthesis; coenzyme A biosynthesis; CoA from (R)-pantothenate: step 5/5.</text>
</comment>
<evidence type="ECO:0000256" key="2">
    <source>
        <dbReference type="ARBA" id="ARBA00022741"/>
    </source>
</evidence>
<dbReference type="PROSITE" id="PS51219">
    <property type="entry name" value="DPCK"/>
    <property type="match status" value="1"/>
</dbReference>
<keyword evidence="5" id="KW-0963">Cytoplasm</keyword>
<dbReference type="AlphaFoldDB" id="A0A150KHT1"/>
<comment type="catalytic activity">
    <reaction evidence="5">
        <text>3'-dephospho-CoA + ATP = ADP + CoA + H(+)</text>
        <dbReference type="Rhea" id="RHEA:18245"/>
        <dbReference type="ChEBI" id="CHEBI:15378"/>
        <dbReference type="ChEBI" id="CHEBI:30616"/>
        <dbReference type="ChEBI" id="CHEBI:57287"/>
        <dbReference type="ChEBI" id="CHEBI:57328"/>
        <dbReference type="ChEBI" id="CHEBI:456216"/>
        <dbReference type="EC" id="2.7.1.24"/>
    </reaction>
</comment>
<evidence type="ECO:0000256" key="6">
    <source>
        <dbReference type="NCBIfam" id="TIGR00152"/>
    </source>
</evidence>
<dbReference type="GO" id="GO:0015937">
    <property type="term" value="P:coenzyme A biosynthetic process"/>
    <property type="evidence" value="ECO:0007669"/>
    <property type="project" value="UniProtKB-UniRule"/>
</dbReference>
<name>A0A150KHT1_HEYCO</name>
<dbReference type="PANTHER" id="PTHR10695:SF46">
    <property type="entry name" value="BIFUNCTIONAL COENZYME A SYNTHASE-RELATED"/>
    <property type="match status" value="1"/>
</dbReference>
<keyword evidence="4 5" id="KW-0173">Coenzyme A biosynthesis</keyword>
<comment type="function">
    <text evidence="5">Catalyzes the phosphorylation of the 3'-hydroxyl group of dephosphocoenzyme A to form coenzyme A.</text>
</comment>